<feature type="domain" description="PFU" evidence="8">
    <location>
        <begin position="677"/>
        <end position="770"/>
    </location>
</feature>
<dbReference type="GO" id="GO:0005634">
    <property type="term" value="C:nucleus"/>
    <property type="evidence" value="ECO:0007669"/>
    <property type="project" value="TreeGrafter"/>
</dbReference>
<evidence type="ECO:0000313" key="11">
    <source>
        <dbReference type="Proteomes" id="UP000678499"/>
    </source>
</evidence>
<evidence type="ECO:0000313" key="10">
    <source>
        <dbReference type="EMBL" id="CAD7274942.1"/>
    </source>
</evidence>
<sequence length="1118" mass="121415">MPLTINGIRLDDTPRDGRSLFLSYPFLKDHASALCALPTKLIGPVGLLYVCQREFAATVPHDKNITLLGTEEATTCHVVVLRHSGSGAVSLGHFDGSCSDEGVISMIQRVQELSLGYPEGRLEVHIVGGFHDGRGRSDEVLVGVLYALHKQPLDVEMVTACFGDVNTTIRGGIPWPIIYGIAVNVKTGEICPATFPEKGPALALRGARTFTGGHHMLDVYDANLGLMRIGPFNYEPLRGVDLWLQQSDDFILQHLSTSPEVEPPHFAMQVRATLKHIQEHPFPSVTLFPDNRPHFYRKDEAGNWIPVRKLKMHGEASFKLSTTIVGHTNDVKCIAFSPSPNGILTASRDKTAKFWALDNNGREYSMAAELSGHKHYVNAVVAIGACEQFPLGAILTGSMDGVVRVYGVGGGDPVRLFEGHKQSVTCLAVSSGGLVLSGSWDFSMKVWLNKEQQPCSKTLVGHTMAVWSVTVMPGDRLFASASADKSIRLWNASDGTCVKTLLGHEDVVRCVVAVSPTELFSAANDSSVRRWNIDGSCLGVYPGHEPFTYCISFWKNGEFATCGEDRVVRVWKNFQVVQNVHLPTLTNWSIACLPNGDFAVGGNDGMVRVFSRSKERWAPAEELQIYEDTLKEVKIQAPELEGLDTDNMPGPEALLNPGMKDGQNRFIKENGVVNLYSWAAAEQKWLLVGSVIGSKPQKKQHLGKEFDYLFDVDLGDNHPKLKLGYNKGEDPWAAAQRFINENELSQDFIDQISNFIVSQTKEVAHLYPSAAAADPFTGGSRYVPGSGVAGGGFSHGGAADPFTGSSGYRPGSGAPTSGSGASAGLGADPFTGSTRYVPAGQVLSTESVAASDFPVQQYLLFTQGNRKAMLDKLLTFQSEMKGEGAVIATVMHVIDAVDSSAVLREPEAVTGVKSLMSLLAWPEEKLLPVLDALRLAVTEKQVNRLMCEVNPDPVVKLFNDHIISSTQSSSTVANTNRMLLLRTVCNLFAHEPGRGLMSNLREQFINTLPNILPADKNTQIATASIFLNFGVQISQMPDSEAKDEMMLHTLRCVLDALGKLVDGEAVYRILAGLGTLIYESDFVSVAAELGVRDGVTKILSGAFPEKVLKCSERILAML</sequence>
<evidence type="ECO:0000259" key="9">
    <source>
        <dbReference type="PROSITE" id="PS51396"/>
    </source>
</evidence>
<protein>
    <recommendedName>
        <fullName evidence="12">Phospholipase A-2-activating protein</fullName>
    </recommendedName>
</protein>
<dbReference type="GO" id="GO:0010992">
    <property type="term" value="P:ubiquitin recycling"/>
    <property type="evidence" value="ECO:0007669"/>
    <property type="project" value="TreeGrafter"/>
</dbReference>
<dbReference type="InterPro" id="IPR013535">
    <property type="entry name" value="PUL_dom"/>
</dbReference>
<dbReference type="Pfam" id="PF08324">
    <property type="entry name" value="PUL"/>
    <property type="match status" value="1"/>
</dbReference>
<feature type="compositionally biased region" description="Low complexity" evidence="7">
    <location>
        <begin position="811"/>
        <end position="825"/>
    </location>
</feature>
<dbReference type="GO" id="GO:0043130">
    <property type="term" value="F:ubiquitin binding"/>
    <property type="evidence" value="ECO:0007669"/>
    <property type="project" value="TreeGrafter"/>
</dbReference>
<gene>
    <name evidence="10" type="ORF">NMOB1V02_LOCUS2752</name>
</gene>
<dbReference type="Pfam" id="PF14736">
    <property type="entry name" value="N_Asn_amidohyd"/>
    <property type="match status" value="1"/>
</dbReference>
<dbReference type="CDD" id="cd00200">
    <property type="entry name" value="WD40"/>
    <property type="match status" value="1"/>
</dbReference>
<dbReference type="PANTHER" id="PTHR19849:SF0">
    <property type="entry name" value="PHOSPHOLIPASE A-2-ACTIVATING PROTEIN"/>
    <property type="match status" value="1"/>
</dbReference>
<dbReference type="InterPro" id="IPR015943">
    <property type="entry name" value="WD40/YVTN_repeat-like_dom_sf"/>
</dbReference>
<feature type="repeat" description="WD" evidence="6">
    <location>
        <begin position="324"/>
        <end position="365"/>
    </location>
</feature>
<feature type="region of interest" description="Disordered" evidence="7">
    <location>
        <begin position="801"/>
        <end position="825"/>
    </location>
</feature>
<dbReference type="Gene3D" id="2.130.10.10">
    <property type="entry name" value="YVTN repeat-like/Quinoprotein amine dehydrogenase"/>
    <property type="match status" value="1"/>
</dbReference>
<feature type="domain" description="PUL" evidence="9">
    <location>
        <begin position="851"/>
        <end position="1117"/>
    </location>
</feature>
<name>A0A7R9BGW4_9CRUS</name>
<dbReference type="InterPro" id="IPR026750">
    <property type="entry name" value="NTAN1"/>
</dbReference>
<comment type="subcellular location">
    <subcellularLocation>
        <location evidence="1">Cytoplasm</location>
    </subcellularLocation>
</comment>
<dbReference type="EMBL" id="OA882360">
    <property type="protein sequence ID" value="CAD7274942.1"/>
    <property type="molecule type" value="Genomic_DNA"/>
</dbReference>
<evidence type="ECO:0000256" key="4">
    <source>
        <dbReference type="ARBA" id="ARBA00022574"/>
    </source>
</evidence>
<keyword evidence="3" id="KW-0963">Cytoplasm</keyword>
<dbReference type="Pfam" id="PF00400">
    <property type="entry name" value="WD40"/>
    <property type="match status" value="6"/>
</dbReference>
<evidence type="ECO:0000256" key="1">
    <source>
        <dbReference type="ARBA" id="ARBA00004496"/>
    </source>
</evidence>
<dbReference type="GO" id="GO:0008418">
    <property type="term" value="F:protein-N-terminal asparagine amidohydrolase activity"/>
    <property type="evidence" value="ECO:0007669"/>
    <property type="project" value="InterPro"/>
</dbReference>
<dbReference type="InterPro" id="IPR038122">
    <property type="entry name" value="PFU_sf"/>
</dbReference>
<dbReference type="PROSITE" id="PS51394">
    <property type="entry name" value="PFU"/>
    <property type="match status" value="1"/>
</dbReference>
<proteinExistence type="inferred from homology"/>
<dbReference type="Pfam" id="PF09070">
    <property type="entry name" value="PFU"/>
    <property type="match status" value="1"/>
</dbReference>
<dbReference type="SUPFAM" id="SSF50978">
    <property type="entry name" value="WD40 repeat-like"/>
    <property type="match status" value="1"/>
</dbReference>
<keyword evidence="4 6" id="KW-0853">WD repeat</keyword>
<dbReference type="PROSITE" id="PS50294">
    <property type="entry name" value="WD_REPEATS_REGION"/>
    <property type="match status" value="3"/>
</dbReference>
<dbReference type="SMART" id="SM00320">
    <property type="entry name" value="WD40"/>
    <property type="match status" value="7"/>
</dbReference>
<comment type="similarity">
    <text evidence="2">Belongs to the WD repeat PLAP family.</text>
</comment>
<evidence type="ECO:0000256" key="2">
    <source>
        <dbReference type="ARBA" id="ARBA00008495"/>
    </source>
</evidence>
<feature type="repeat" description="WD" evidence="6">
    <location>
        <begin position="459"/>
        <end position="500"/>
    </location>
</feature>
<evidence type="ECO:0000256" key="7">
    <source>
        <dbReference type="SAM" id="MobiDB-lite"/>
    </source>
</evidence>
<dbReference type="PANTHER" id="PTHR19849">
    <property type="entry name" value="PHOSPHOLIPASE A-2-ACTIVATING PROTEIN"/>
    <property type="match status" value="1"/>
</dbReference>
<dbReference type="InterPro" id="IPR036322">
    <property type="entry name" value="WD40_repeat_dom_sf"/>
</dbReference>
<dbReference type="AlphaFoldDB" id="A0A7R9BGW4"/>
<dbReference type="InterPro" id="IPR011989">
    <property type="entry name" value="ARM-like"/>
</dbReference>
<dbReference type="Proteomes" id="UP000678499">
    <property type="component" value="Unassembled WGS sequence"/>
</dbReference>
<dbReference type="InterPro" id="IPR015155">
    <property type="entry name" value="PFU"/>
</dbReference>
<dbReference type="EMBL" id="CAJPEX010000323">
    <property type="protein sequence ID" value="CAG0915094.1"/>
    <property type="molecule type" value="Genomic_DNA"/>
</dbReference>
<dbReference type="PROSITE" id="PS51396">
    <property type="entry name" value="PUL"/>
    <property type="match status" value="1"/>
</dbReference>
<evidence type="ECO:0000256" key="3">
    <source>
        <dbReference type="ARBA" id="ARBA00022490"/>
    </source>
</evidence>
<evidence type="ECO:0008006" key="12">
    <source>
        <dbReference type="Google" id="ProtNLM"/>
    </source>
</evidence>
<organism evidence="10">
    <name type="scientific">Notodromas monacha</name>
    <dbReference type="NCBI Taxonomy" id="399045"/>
    <lineage>
        <taxon>Eukaryota</taxon>
        <taxon>Metazoa</taxon>
        <taxon>Ecdysozoa</taxon>
        <taxon>Arthropoda</taxon>
        <taxon>Crustacea</taxon>
        <taxon>Oligostraca</taxon>
        <taxon>Ostracoda</taxon>
        <taxon>Podocopa</taxon>
        <taxon>Podocopida</taxon>
        <taxon>Cypridocopina</taxon>
        <taxon>Cypridoidea</taxon>
        <taxon>Cyprididae</taxon>
        <taxon>Notodromas</taxon>
    </lineage>
</organism>
<dbReference type="PROSITE" id="PS50082">
    <property type="entry name" value="WD_REPEATS_2"/>
    <property type="match status" value="3"/>
</dbReference>
<dbReference type="GO" id="GO:0005737">
    <property type="term" value="C:cytoplasm"/>
    <property type="evidence" value="ECO:0007669"/>
    <property type="project" value="UniProtKB-SubCell"/>
</dbReference>
<evidence type="ECO:0000259" key="8">
    <source>
        <dbReference type="PROSITE" id="PS51394"/>
    </source>
</evidence>
<keyword evidence="5" id="KW-0677">Repeat</keyword>
<evidence type="ECO:0000256" key="5">
    <source>
        <dbReference type="ARBA" id="ARBA00022737"/>
    </source>
</evidence>
<keyword evidence="11" id="KW-1185">Reference proteome</keyword>
<dbReference type="OrthoDB" id="539995at2759"/>
<feature type="repeat" description="WD" evidence="6">
    <location>
        <begin position="417"/>
        <end position="447"/>
    </location>
</feature>
<dbReference type="GO" id="GO:0043161">
    <property type="term" value="P:proteasome-mediated ubiquitin-dependent protein catabolic process"/>
    <property type="evidence" value="ECO:0007669"/>
    <property type="project" value="TreeGrafter"/>
</dbReference>
<accession>A0A7R9BGW4</accession>
<evidence type="ECO:0000256" key="6">
    <source>
        <dbReference type="PROSITE-ProRule" id="PRU00221"/>
    </source>
</evidence>
<dbReference type="InterPro" id="IPR001680">
    <property type="entry name" value="WD40_rpt"/>
</dbReference>
<reference evidence="10" key="1">
    <citation type="submission" date="2020-11" db="EMBL/GenBank/DDBJ databases">
        <authorList>
            <person name="Tran Van P."/>
        </authorList>
    </citation>
    <scope>NUCLEOTIDE SEQUENCE</scope>
</reference>
<dbReference type="Gene3D" id="3.10.20.870">
    <property type="entry name" value="PFU (PLAA family ubiquitin binding), C-terminal domain"/>
    <property type="match status" value="1"/>
</dbReference>
<dbReference type="Gene3D" id="1.25.10.10">
    <property type="entry name" value="Leucine-rich Repeat Variant"/>
    <property type="match status" value="1"/>
</dbReference>